<comment type="caution">
    <text evidence="1">The sequence shown here is derived from an EMBL/GenBank/DDBJ whole genome shotgun (WGS) entry which is preliminary data.</text>
</comment>
<dbReference type="Gene3D" id="2.60.40.10">
    <property type="entry name" value="Immunoglobulins"/>
    <property type="match status" value="1"/>
</dbReference>
<organism evidence="1 2">
    <name type="scientific">Araneus ventricosus</name>
    <name type="common">Orbweaver spider</name>
    <name type="synonym">Epeira ventricosa</name>
    <dbReference type="NCBI Taxonomy" id="182803"/>
    <lineage>
        <taxon>Eukaryota</taxon>
        <taxon>Metazoa</taxon>
        <taxon>Ecdysozoa</taxon>
        <taxon>Arthropoda</taxon>
        <taxon>Chelicerata</taxon>
        <taxon>Arachnida</taxon>
        <taxon>Araneae</taxon>
        <taxon>Araneomorphae</taxon>
        <taxon>Entelegynae</taxon>
        <taxon>Araneoidea</taxon>
        <taxon>Araneidae</taxon>
        <taxon>Araneus</taxon>
    </lineage>
</organism>
<dbReference type="OrthoDB" id="10028801at2759"/>
<dbReference type="InterPro" id="IPR013783">
    <property type="entry name" value="Ig-like_fold"/>
</dbReference>
<sequence>MHFIWFGKTAEPNNEVTVSRVTPVLPKRPGTLNDSRYNSSSTEAGVLVAITKHGPTPPVGGYDPDIPGYERYEMRVDHTRSAYTLLVHEARLDDEAEFQCQVWMNTQDSADAPVTDVMLWESLNMCGKYKHGFLELAFVSSL</sequence>
<keyword evidence="2" id="KW-1185">Reference proteome</keyword>
<accession>A0A4Y2A4L1</accession>
<gene>
    <name evidence="1" type="ORF">AVEN_243612_1</name>
</gene>
<dbReference type="EMBL" id="BGPR01000006">
    <property type="protein sequence ID" value="GBL74742.1"/>
    <property type="molecule type" value="Genomic_DNA"/>
</dbReference>
<name>A0A4Y2A4L1_ARAVE</name>
<dbReference type="AlphaFoldDB" id="A0A4Y2A4L1"/>
<evidence type="ECO:0008006" key="3">
    <source>
        <dbReference type="Google" id="ProtNLM"/>
    </source>
</evidence>
<reference evidence="1 2" key="1">
    <citation type="journal article" date="2019" name="Sci. Rep.">
        <title>Orb-weaving spider Araneus ventricosus genome elucidates the spidroin gene catalogue.</title>
        <authorList>
            <person name="Kono N."/>
            <person name="Nakamura H."/>
            <person name="Ohtoshi R."/>
            <person name="Moran D.A.P."/>
            <person name="Shinohara A."/>
            <person name="Yoshida Y."/>
            <person name="Fujiwara M."/>
            <person name="Mori M."/>
            <person name="Tomita M."/>
            <person name="Arakawa K."/>
        </authorList>
    </citation>
    <scope>NUCLEOTIDE SEQUENCE [LARGE SCALE GENOMIC DNA]</scope>
</reference>
<evidence type="ECO:0000313" key="1">
    <source>
        <dbReference type="EMBL" id="GBL74742.1"/>
    </source>
</evidence>
<proteinExistence type="predicted"/>
<evidence type="ECO:0000313" key="2">
    <source>
        <dbReference type="Proteomes" id="UP000499080"/>
    </source>
</evidence>
<dbReference type="Proteomes" id="UP000499080">
    <property type="component" value="Unassembled WGS sequence"/>
</dbReference>
<protein>
    <recommendedName>
        <fullName evidence="3">Ig-like domain-containing protein</fullName>
    </recommendedName>
</protein>